<dbReference type="PANTHER" id="PTHR45138:SF9">
    <property type="entry name" value="DIGUANYLATE CYCLASE DGCM-RELATED"/>
    <property type="match status" value="1"/>
</dbReference>
<dbReference type="InterPro" id="IPR029787">
    <property type="entry name" value="Nucleotide_cyclase"/>
</dbReference>
<dbReference type="PROSITE" id="PS50887">
    <property type="entry name" value="GGDEF"/>
    <property type="match status" value="1"/>
</dbReference>
<keyword evidence="6" id="KW-1185">Reference proteome</keyword>
<dbReference type="Gene3D" id="3.30.70.270">
    <property type="match status" value="1"/>
</dbReference>
<dbReference type="InterPro" id="IPR043128">
    <property type="entry name" value="Rev_trsase/Diguanyl_cyclase"/>
</dbReference>
<dbReference type="CDD" id="cd01949">
    <property type="entry name" value="GGDEF"/>
    <property type="match status" value="1"/>
</dbReference>
<dbReference type="GO" id="GO:0005886">
    <property type="term" value="C:plasma membrane"/>
    <property type="evidence" value="ECO:0007669"/>
    <property type="project" value="TreeGrafter"/>
</dbReference>
<dbReference type="SMART" id="SM00267">
    <property type="entry name" value="GGDEF"/>
    <property type="match status" value="1"/>
</dbReference>
<dbReference type="GO" id="GO:0052621">
    <property type="term" value="F:diguanylate cyclase activity"/>
    <property type="evidence" value="ECO:0007669"/>
    <property type="project" value="UniProtKB-EC"/>
</dbReference>
<organism evidence="5 6">
    <name type="scientific">Acinetobacter qingfengensis</name>
    <dbReference type="NCBI Taxonomy" id="1262585"/>
    <lineage>
        <taxon>Bacteria</taxon>
        <taxon>Pseudomonadati</taxon>
        <taxon>Pseudomonadota</taxon>
        <taxon>Gammaproteobacteria</taxon>
        <taxon>Moraxellales</taxon>
        <taxon>Moraxellaceae</taxon>
        <taxon>Acinetobacter</taxon>
    </lineage>
</organism>
<dbReference type="EMBL" id="MKKK01000034">
    <property type="protein sequence ID" value="OEY94486.1"/>
    <property type="molecule type" value="Genomic_DNA"/>
</dbReference>
<evidence type="ECO:0000256" key="1">
    <source>
        <dbReference type="ARBA" id="ARBA00012528"/>
    </source>
</evidence>
<evidence type="ECO:0000256" key="2">
    <source>
        <dbReference type="ARBA" id="ARBA00034247"/>
    </source>
</evidence>
<gene>
    <name evidence="5" type="ORF">BJI46_03885</name>
</gene>
<feature type="transmembrane region" description="Helical" evidence="3">
    <location>
        <begin position="78"/>
        <end position="94"/>
    </location>
</feature>
<accession>A0A1E7R595</accession>
<dbReference type="NCBIfam" id="TIGR00254">
    <property type="entry name" value="GGDEF"/>
    <property type="match status" value="1"/>
</dbReference>
<dbReference type="Proteomes" id="UP000185895">
    <property type="component" value="Unassembled WGS sequence"/>
</dbReference>
<keyword evidence="3" id="KW-0472">Membrane</keyword>
<name>A0A1E7R595_9GAMM</name>
<dbReference type="InterPro" id="IPR050469">
    <property type="entry name" value="Diguanylate_Cyclase"/>
</dbReference>
<comment type="catalytic activity">
    <reaction evidence="2">
        <text>2 GTP = 3',3'-c-di-GMP + 2 diphosphate</text>
        <dbReference type="Rhea" id="RHEA:24898"/>
        <dbReference type="ChEBI" id="CHEBI:33019"/>
        <dbReference type="ChEBI" id="CHEBI:37565"/>
        <dbReference type="ChEBI" id="CHEBI:58805"/>
        <dbReference type="EC" id="2.7.7.65"/>
    </reaction>
</comment>
<feature type="transmembrane region" description="Helical" evidence="3">
    <location>
        <begin position="114"/>
        <end position="130"/>
    </location>
</feature>
<feature type="transmembrane region" description="Helical" evidence="3">
    <location>
        <begin position="12"/>
        <end position="34"/>
    </location>
</feature>
<dbReference type="GO" id="GO:0043709">
    <property type="term" value="P:cell adhesion involved in single-species biofilm formation"/>
    <property type="evidence" value="ECO:0007669"/>
    <property type="project" value="TreeGrafter"/>
</dbReference>
<dbReference type="SUPFAM" id="SSF55073">
    <property type="entry name" value="Nucleotide cyclase"/>
    <property type="match status" value="1"/>
</dbReference>
<dbReference type="GO" id="GO:1902201">
    <property type="term" value="P:negative regulation of bacterial-type flagellum-dependent cell motility"/>
    <property type="evidence" value="ECO:0007669"/>
    <property type="project" value="TreeGrafter"/>
</dbReference>
<evidence type="ECO:0000256" key="3">
    <source>
        <dbReference type="SAM" id="Phobius"/>
    </source>
</evidence>
<dbReference type="AlphaFoldDB" id="A0A1E7R595"/>
<feature type="domain" description="GGDEF" evidence="4">
    <location>
        <begin position="182"/>
        <end position="313"/>
    </location>
</feature>
<reference evidence="5 6" key="1">
    <citation type="submission" date="2016-09" db="EMBL/GenBank/DDBJ databases">
        <authorList>
            <person name="Capua I."/>
            <person name="De Benedictis P."/>
            <person name="Joannis T."/>
            <person name="Lombin L.H."/>
            <person name="Cattoli G."/>
        </authorList>
    </citation>
    <scope>NUCLEOTIDE SEQUENCE [LARGE SCALE GENOMIC DNA]</scope>
    <source>
        <strain evidence="5 6">ANC 4671</strain>
    </source>
</reference>
<dbReference type="Pfam" id="PF00990">
    <property type="entry name" value="GGDEF"/>
    <property type="match status" value="1"/>
</dbReference>
<feature type="transmembrane region" description="Helical" evidence="3">
    <location>
        <begin position="46"/>
        <end position="66"/>
    </location>
</feature>
<dbReference type="STRING" id="1262585.BJI46_03885"/>
<evidence type="ECO:0000259" key="4">
    <source>
        <dbReference type="PROSITE" id="PS50887"/>
    </source>
</evidence>
<evidence type="ECO:0000313" key="5">
    <source>
        <dbReference type="EMBL" id="OEY94486.1"/>
    </source>
</evidence>
<dbReference type="InterPro" id="IPR000160">
    <property type="entry name" value="GGDEF_dom"/>
</dbReference>
<evidence type="ECO:0000313" key="6">
    <source>
        <dbReference type="Proteomes" id="UP000185895"/>
    </source>
</evidence>
<comment type="caution">
    <text evidence="5">The sequence shown here is derived from an EMBL/GenBank/DDBJ whole genome shotgun (WGS) entry which is preliminary data.</text>
</comment>
<protein>
    <recommendedName>
        <fullName evidence="1">diguanylate cyclase</fullName>
        <ecNumber evidence="1">2.7.7.65</ecNumber>
    </recommendedName>
</protein>
<proteinExistence type="predicted"/>
<dbReference type="PANTHER" id="PTHR45138">
    <property type="entry name" value="REGULATORY COMPONENTS OF SENSORY TRANSDUCTION SYSTEM"/>
    <property type="match status" value="1"/>
</dbReference>
<dbReference type="EC" id="2.7.7.65" evidence="1"/>
<sequence length="313" mass="36810">MVISHVMSRQSYSLFPPLLFLAIFSLIGWLLFFFMGQHKPPIQWNWVDIVGEGGAALFVMIWLWLIVRSRPRGRVTNFFVYGLSLVFFHLWMDTLDEFYRVPQNMMWDTWLESIPFPIGLFLVTLGFYYWHHEQLAISRQLAKREQIFRDHRFFDALVPLADANYFKQHLQLVIDKQQHQSSPACAILVDMQDFQKINQQYGFDEGSAILQYVSQLISLNLRQKDLLCRLAGDRFSILLPETSILAAQKIAQQLQQMIESNAYYQQHTHHRIRLSARTTSIAIEHTTASEVLKQLNQQLFQLKHSAHYFEVTI</sequence>
<keyword evidence="3" id="KW-1133">Transmembrane helix</keyword>
<keyword evidence="3" id="KW-0812">Transmembrane</keyword>